<evidence type="ECO:0000259" key="10">
    <source>
        <dbReference type="PROSITE" id="PS50878"/>
    </source>
</evidence>
<evidence type="ECO:0000256" key="6">
    <source>
        <dbReference type="ARBA" id="ARBA00022759"/>
    </source>
</evidence>
<dbReference type="CDD" id="cd09274">
    <property type="entry name" value="RNase_HI_RT_Ty3"/>
    <property type="match status" value="1"/>
</dbReference>
<dbReference type="CDD" id="cd01647">
    <property type="entry name" value="RT_LTR"/>
    <property type="match status" value="1"/>
</dbReference>
<dbReference type="InterPro" id="IPR041588">
    <property type="entry name" value="Integrase_H2C2"/>
</dbReference>
<evidence type="ECO:0000256" key="2">
    <source>
        <dbReference type="ARBA" id="ARBA00022670"/>
    </source>
</evidence>
<dbReference type="Pfam" id="PF00078">
    <property type="entry name" value="RVT_1"/>
    <property type="match status" value="1"/>
</dbReference>
<dbReference type="GO" id="GO:0006508">
    <property type="term" value="P:proteolysis"/>
    <property type="evidence" value="ECO:0007669"/>
    <property type="project" value="UniProtKB-KW"/>
</dbReference>
<dbReference type="InterPro" id="IPR050951">
    <property type="entry name" value="Retrovirus_Pol_polyprotein"/>
</dbReference>
<dbReference type="STRING" id="151549.A0A4C1UVM3"/>
<dbReference type="Gene3D" id="3.10.20.370">
    <property type="match status" value="1"/>
</dbReference>
<name>A0A4C1UVM3_EUMVA</name>
<keyword evidence="12" id="KW-1185">Reference proteome</keyword>
<dbReference type="FunFam" id="3.30.70.270:FF:000020">
    <property type="entry name" value="Transposon Tf2-6 polyprotein-like Protein"/>
    <property type="match status" value="1"/>
</dbReference>
<evidence type="ECO:0000256" key="5">
    <source>
        <dbReference type="ARBA" id="ARBA00022722"/>
    </source>
</evidence>
<accession>A0A4C1UVM3</accession>
<gene>
    <name evidence="11" type="primary">pol</name>
    <name evidence="11" type="ORF">EVAR_94721_1</name>
</gene>
<dbReference type="Pfam" id="PF17921">
    <property type="entry name" value="Integrase_H2C2"/>
    <property type="match status" value="1"/>
</dbReference>
<dbReference type="Gene3D" id="3.10.10.10">
    <property type="entry name" value="HIV Type 1 Reverse Transcriptase, subunit A, domain 1"/>
    <property type="match status" value="1"/>
</dbReference>
<dbReference type="FunFam" id="3.10.20.370:FF:000001">
    <property type="entry name" value="Retrovirus-related Pol polyprotein from transposon 17.6-like protein"/>
    <property type="match status" value="1"/>
</dbReference>
<keyword evidence="6" id="KW-0255">Endonuclease</keyword>
<dbReference type="PANTHER" id="PTHR37984">
    <property type="entry name" value="PROTEIN CBG26694"/>
    <property type="match status" value="1"/>
</dbReference>
<dbReference type="PROSITE" id="PS50878">
    <property type="entry name" value="RT_POL"/>
    <property type="match status" value="1"/>
</dbReference>
<dbReference type="EC" id="2.7.7.49" evidence="1"/>
<dbReference type="Gene3D" id="1.10.340.70">
    <property type="match status" value="1"/>
</dbReference>
<dbReference type="GO" id="GO:0003964">
    <property type="term" value="F:RNA-directed DNA polymerase activity"/>
    <property type="evidence" value="ECO:0007669"/>
    <property type="project" value="UniProtKB-KW"/>
</dbReference>
<dbReference type="InterPro" id="IPR043128">
    <property type="entry name" value="Rev_trsase/Diguanyl_cyclase"/>
</dbReference>
<evidence type="ECO:0000256" key="8">
    <source>
        <dbReference type="ARBA" id="ARBA00022918"/>
    </source>
</evidence>
<dbReference type="Gene3D" id="3.30.70.270">
    <property type="match status" value="2"/>
</dbReference>
<evidence type="ECO:0000313" key="11">
    <source>
        <dbReference type="EMBL" id="GBP30541.1"/>
    </source>
</evidence>
<protein>
    <recommendedName>
        <fullName evidence="1">RNA-directed DNA polymerase</fullName>
        <ecNumber evidence="1">2.7.7.49</ecNumber>
    </recommendedName>
</protein>
<dbReference type="GO" id="GO:0004519">
    <property type="term" value="F:endonuclease activity"/>
    <property type="evidence" value="ECO:0007669"/>
    <property type="project" value="UniProtKB-KW"/>
</dbReference>
<dbReference type="SUPFAM" id="SSF56672">
    <property type="entry name" value="DNA/RNA polymerases"/>
    <property type="match status" value="1"/>
</dbReference>
<keyword evidence="8" id="KW-0695">RNA-directed DNA polymerase</keyword>
<keyword evidence="3" id="KW-0808">Transferase</keyword>
<dbReference type="InterPro" id="IPR000477">
    <property type="entry name" value="RT_dom"/>
</dbReference>
<evidence type="ECO:0000313" key="12">
    <source>
        <dbReference type="Proteomes" id="UP000299102"/>
    </source>
</evidence>
<evidence type="ECO:0000256" key="4">
    <source>
        <dbReference type="ARBA" id="ARBA00022695"/>
    </source>
</evidence>
<dbReference type="PANTHER" id="PTHR37984:SF5">
    <property type="entry name" value="PROTEIN NYNRIN-LIKE"/>
    <property type="match status" value="1"/>
</dbReference>
<evidence type="ECO:0000256" key="3">
    <source>
        <dbReference type="ARBA" id="ARBA00022679"/>
    </source>
</evidence>
<dbReference type="InterPro" id="IPR043502">
    <property type="entry name" value="DNA/RNA_pol_sf"/>
</dbReference>
<keyword evidence="5" id="KW-0540">Nuclease</keyword>
<evidence type="ECO:0000256" key="7">
    <source>
        <dbReference type="ARBA" id="ARBA00022801"/>
    </source>
</evidence>
<reference evidence="11 12" key="1">
    <citation type="journal article" date="2019" name="Commun. Biol.">
        <title>The bagworm genome reveals a unique fibroin gene that provides high tensile strength.</title>
        <authorList>
            <person name="Kono N."/>
            <person name="Nakamura H."/>
            <person name="Ohtoshi R."/>
            <person name="Tomita M."/>
            <person name="Numata K."/>
            <person name="Arakawa K."/>
        </authorList>
    </citation>
    <scope>NUCLEOTIDE SEQUENCE [LARGE SCALE GENOMIC DNA]</scope>
</reference>
<dbReference type="FunFam" id="3.10.10.10:FF:000007">
    <property type="entry name" value="Retrovirus-related Pol polyprotein from transposon 17.6-like Protein"/>
    <property type="match status" value="1"/>
</dbReference>
<keyword evidence="4" id="KW-0548">Nucleotidyltransferase</keyword>
<evidence type="ECO:0000256" key="9">
    <source>
        <dbReference type="SAM" id="MobiDB-lite"/>
    </source>
</evidence>
<organism evidence="11 12">
    <name type="scientific">Eumeta variegata</name>
    <name type="common">Bagworm moth</name>
    <name type="synonym">Eumeta japonica</name>
    <dbReference type="NCBI Taxonomy" id="151549"/>
    <lineage>
        <taxon>Eukaryota</taxon>
        <taxon>Metazoa</taxon>
        <taxon>Ecdysozoa</taxon>
        <taxon>Arthropoda</taxon>
        <taxon>Hexapoda</taxon>
        <taxon>Insecta</taxon>
        <taxon>Pterygota</taxon>
        <taxon>Neoptera</taxon>
        <taxon>Endopterygota</taxon>
        <taxon>Lepidoptera</taxon>
        <taxon>Glossata</taxon>
        <taxon>Ditrysia</taxon>
        <taxon>Tineoidea</taxon>
        <taxon>Psychidae</taxon>
        <taxon>Oiketicinae</taxon>
        <taxon>Eumeta</taxon>
    </lineage>
</organism>
<evidence type="ECO:0000256" key="1">
    <source>
        <dbReference type="ARBA" id="ARBA00012493"/>
    </source>
</evidence>
<sequence>MPRKEHIEPATTARDDEHHDGSGIVTRAQAAAAASSDRLVGGTTVPVFDLRDGADPSPCMSAPTATPAPLLAGVSEDQLAALLSTLASAASARSGSFAKCTARFDGSASDPDVLETFLDAIEVYKECLNINDEHALRGLPILLTGNAAVWWRGIKSTVSTWPDAVYKLRSMYGVPRPAHKIFRDIFSMEQGSVRADIFITRVRALFAKLPYELSEITKIDFVYGLLDRRIRKRVPRELIHSLDVLVNKSRLVEESLAEAVTTKAGAADRVSAPGRLPAPSMSHAASSRVTPRPALDTSSAVAPGVALARASDNGDTHPRALSNIRQLSIDFIRKAGLIINLSTNTWLTADRPHVIYPLRNIKIFLHKGGGPTPFAEHRIDTGDHPPIAVPPYRLTPAKKAIMEAELDKMLCENVIEECESPWAAPALLVPKKDGTFRFCVDYRRLNAITRSDSYPLPVIDDLLQYTGKSCFMSTIDLKSGYWQVGVKSEDQDKTAFVTPFGTFRFKRMPFGLRNAPATFQRLIDRFRSSSTLRNVTILGYIDDLIVISDSFEQHLIDLRAVFDRLREFNLHANRPKCVFAKETVKYLGHIITPQGIAPDPDKINAIVDMKEPTTVKHLKSFLQTCSWFRKFVPNFSQIAQPLTMLTKKNQSWKWEEAQRTAFHELKRSLTSPPILIQPNYDFPFVLRTDASDYALGAALLQGETPHDERPIAYASRLLTSAERNYSTTEREALAVVWAVEKFRGFIDGHPVHVGSDHQPLKWLLTLKSPAGRLVRWAMKLQSFNLQVSYTPGKANVLADSLSRPPFETEARESCDVCTVLIDTPRWEATALRKDQLDDPELSKIIIGLENTNDLEVNRWTERGYHMCKGVLYRYTDTETEEPQLVVPENRRKQVMVECHDSATAGHGGINKTLHRISQQFYFPGMRRYVINYLKTCVECQRYKPDNLKPWDYCKLQFRHNVLRL</sequence>
<feature type="region of interest" description="Disordered" evidence="9">
    <location>
        <begin position="268"/>
        <end position="292"/>
    </location>
</feature>
<dbReference type="Pfam" id="PF17917">
    <property type="entry name" value="RT_RNaseH"/>
    <property type="match status" value="1"/>
</dbReference>
<dbReference type="InterPro" id="IPR041373">
    <property type="entry name" value="RT_RNaseH"/>
</dbReference>
<dbReference type="AlphaFoldDB" id="A0A4C1UVM3"/>
<feature type="domain" description="Reverse transcriptase" evidence="10">
    <location>
        <begin position="410"/>
        <end position="591"/>
    </location>
</feature>
<feature type="region of interest" description="Disordered" evidence="9">
    <location>
        <begin position="1"/>
        <end position="21"/>
    </location>
</feature>
<dbReference type="FunFam" id="1.10.340.70:FF:000001">
    <property type="entry name" value="Retrovirus-related Pol polyprotein from transposon gypsy-like Protein"/>
    <property type="match status" value="1"/>
</dbReference>
<keyword evidence="7" id="KW-0378">Hydrolase</keyword>
<dbReference type="Proteomes" id="UP000299102">
    <property type="component" value="Unassembled WGS sequence"/>
</dbReference>
<keyword evidence="2" id="KW-0645">Protease</keyword>
<dbReference type="OrthoDB" id="425619at2759"/>
<proteinExistence type="predicted"/>
<dbReference type="GO" id="GO:0008233">
    <property type="term" value="F:peptidase activity"/>
    <property type="evidence" value="ECO:0007669"/>
    <property type="project" value="UniProtKB-KW"/>
</dbReference>
<comment type="caution">
    <text evidence="11">The sequence shown here is derived from an EMBL/GenBank/DDBJ whole genome shotgun (WGS) entry which is preliminary data.</text>
</comment>
<dbReference type="EMBL" id="BGZK01000234">
    <property type="protein sequence ID" value="GBP30541.1"/>
    <property type="molecule type" value="Genomic_DNA"/>
</dbReference>